<protein>
    <recommendedName>
        <fullName evidence="3">Reverse transcriptase domain-containing protein</fullName>
    </recommendedName>
</protein>
<proteinExistence type="predicted"/>
<organism evidence="2">
    <name type="scientific">Ananas comosus var. bracteatus</name>
    <name type="common">red pineapple</name>
    <dbReference type="NCBI Taxonomy" id="296719"/>
    <lineage>
        <taxon>Eukaryota</taxon>
        <taxon>Viridiplantae</taxon>
        <taxon>Streptophyta</taxon>
        <taxon>Embryophyta</taxon>
        <taxon>Tracheophyta</taxon>
        <taxon>Spermatophyta</taxon>
        <taxon>Magnoliopsida</taxon>
        <taxon>Liliopsida</taxon>
        <taxon>Poales</taxon>
        <taxon>Bromeliaceae</taxon>
        <taxon>Bromelioideae</taxon>
        <taxon>Ananas</taxon>
    </lineage>
</organism>
<dbReference type="EMBL" id="LR862153">
    <property type="protein sequence ID" value="CAD1835589.1"/>
    <property type="molecule type" value="Genomic_DNA"/>
</dbReference>
<evidence type="ECO:0000313" key="2">
    <source>
        <dbReference type="EMBL" id="CAD1835589.1"/>
    </source>
</evidence>
<reference evidence="2" key="1">
    <citation type="submission" date="2020-07" db="EMBL/GenBank/DDBJ databases">
        <authorList>
            <person name="Lin J."/>
        </authorList>
    </citation>
    <scope>NUCLEOTIDE SEQUENCE</scope>
</reference>
<gene>
    <name evidence="2" type="ORF">CB5_LOCUS18800</name>
</gene>
<name>A0A6V7PXF7_ANACO</name>
<dbReference type="AlphaFoldDB" id="A0A6V7PXF7"/>
<feature type="region of interest" description="Disordered" evidence="1">
    <location>
        <begin position="1"/>
        <end position="20"/>
    </location>
</feature>
<dbReference type="SUPFAM" id="SSF56672">
    <property type="entry name" value="DNA/RNA polymerases"/>
    <property type="match status" value="1"/>
</dbReference>
<evidence type="ECO:0008006" key="3">
    <source>
        <dbReference type="Google" id="ProtNLM"/>
    </source>
</evidence>
<sequence length="259" mass="28211">MLSHGRSTSHLTRKGTRARNERLVVPGVSRALSGSLGNHDHSQGVGDLFGVSFVVETIDQRVIHSVRESAIASARGIPSGAERSSFAAQVEEPAVVDDVVAEVVYHACKSSLFAMTVSASRARKLINSGCVAYLATVVETQKELPALGDIPVVREFPNKFLVELSGLPPDREIKFVIDLVPGTVPISKAPYRMAPAKLKELKAQLQDLLDKGFVKPSVSPWGAPVLFVKKKDATFWLCVDYRELDKKAPKRQKEKLGKS</sequence>
<dbReference type="PANTHER" id="PTHR15503">
    <property type="entry name" value="LDOC1 RELATED"/>
    <property type="match status" value="1"/>
</dbReference>
<accession>A0A6V7PXF7</accession>
<dbReference type="Gene3D" id="3.10.10.10">
    <property type="entry name" value="HIV Type 1 Reverse Transcriptase, subunit A, domain 1"/>
    <property type="match status" value="1"/>
</dbReference>
<evidence type="ECO:0000256" key="1">
    <source>
        <dbReference type="SAM" id="MobiDB-lite"/>
    </source>
</evidence>
<dbReference type="PANTHER" id="PTHR15503:SF45">
    <property type="entry name" value="RNA-DIRECTED DNA POLYMERASE HOMOLOG"/>
    <property type="match status" value="1"/>
</dbReference>
<dbReference type="InterPro" id="IPR043502">
    <property type="entry name" value="DNA/RNA_pol_sf"/>
</dbReference>
<dbReference type="InterPro" id="IPR032567">
    <property type="entry name" value="RTL1-rel"/>
</dbReference>
<feature type="compositionally biased region" description="Polar residues" evidence="1">
    <location>
        <begin position="1"/>
        <end position="10"/>
    </location>
</feature>